<feature type="region of interest" description="Disordered" evidence="1">
    <location>
        <begin position="310"/>
        <end position="368"/>
    </location>
</feature>
<protein>
    <submittedName>
        <fullName evidence="2">Uncharacterized protein</fullName>
    </submittedName>
</protein>
<reference evidence="2" key="1">
    <citation type="submission" date="2020-01" db="EMBL/GenBank/DDBJ databases">
        <authorList>
            <consortium name="DOE Joint Genome Institute"/>
            <person name="Haridas S."/>
            <person name="Albert R."/>
            <person name="Binder M."/>
            <person name="Bloem J."/>
            <person name="Labutti K."/>
            <person name="Salamov A."/>
            <person name="Andreopoulos B."/>
            <person name="Baker S.E."/>
            <person name="Barry K."/>
            <person name="Bills G."/>
            <person name="Bluhm B.H."/>
            <person name="Cannon C."/>
            <person name="Castanera R."/>
            <person name="Culley D.E."/>
            <person name="Daum C."/>
            <person name="Ezra D."/>
            <person name="Gonzalez J.B."/>
            <person name="Henrissat B."/>
            <person name="Kuo A."/>
            <person name="Liang C."/>
            <person name="Lipzen A."/>
            <person name="Lutzoni F."/>
            <person name="Magnuson J."/>
            <person name="Mondo S."/>
            <person name="Nolan M."/>
            <person name="Ohm R."/>
            <person name="Pangilinan J."/>
            <person name="Park H.-J."/>
            <person name="Ramirez L."/>
            <person name="Alfaro M."/>
            <person name="Sun H."/>
            <person name="Tritt A."/>
            <person name="Yoshinaga Y."/>
            <person name="Zwiers L.-H."/>
            <person name="Turgeon B.G."/>
            <person name="Goodwin S.B."/>
            <person name="Spatafora J.W."/>
            <person name="Crous P.W."/>
            <person name="Grigoriev I.V."/>
        </authorList>
    </citation>
    <scope>NUCLEOTIDE SEQUENCE</scope>
    <source>
        <strain evidence="2">P77</strain>
    </source>
</reference>
<evidence type="ECO:0000313" key="2">
    <source>
        <dbReference type="EMBL" id="KAF1834312.1"/>
    </source>
</evidence>
<organism evidence="2 3">
    <name type="scientific">Decorospora gaudefroyi</name>
    <dbReference type="NCBI Taxonomy" id="184978"/>
    <lineage>
        <taxon>Eukaryota</taxon>
        <taxon>Fungi</taxon>
        <taxon>Dikarya</taxon>
        <taxon>Ascomycota</taxon>
        <taxon>Pezizomycotina</taxon>
        <taxon>Dothideomycetes</taxon>
        <taxon>Pleosporomycetidae</taxon>
        <taxon>Pleosporales</taxon>
        <taxon>Pleosporineae</taxon>
        <taxon>Pleosporaceae</taxon>
        <taxon>Decorospora</taxon>
    </lineage>
</organism>
<proteinExistence type="predicted"/>
<keyword evidence="3" id="KW-1185">Reference proteome</keyword>
<feature type="compositionally biased region" description="Basic and acidic residues" evidence="1">
    <location>
        <begin position="163"/>
        <end position="177"/>
    </location>
</feature>
<feature type="region of interest" description="Disordered" evidence="1">
    <location>
        <begin position="92"/>
        <end position="111"/>
    </location>
</feature>
<dbReference type="AlphaFoldDB" id="A0A6A5KG43"/>
<dbReference type="EMBL" id="ML975304">
    <property type="protein sequence ID" value="KAF1834312.1"/>
    <property type="molecule type" value="Genomic_DNA"/>
</dbReference>
<dbReference type="OrthoDB" id="5426191at2759"/>
<feature type="region of interest" description="Disordered" evidence="1">
    <location>
        <begin position="428"/>
        <end position="474"/>
    </location>
</feature>
<dbReference type="Proteomes" id="UP000800040">
    <property type="component" value="Unassembled WGS sequence"/>
</dbReference>
<accession>A0A6A5KG43</accession>
<feature type="compositionally biased region" description="Basic and acidic residues" evidence="1">
    <location>
        <begin position="462"/>
        <end position="474"/>
    </location>
</feature>
<feature type="region of interest" description="Disordered" evidence="1">
    <location>
        <begin position="116"/>
        <end position="206"/>
    </location>
</feature>
<gene>
    <name evidence="2" type="ORF">BDW02DRAFT_569209</name>
</gene>
<sequence length="539" mass="59159">MAAPIIEAKSLSLLTALASNPPAYPRNPTHVRHEPLVLYIARVPGSRDIFLSPMKPRAKVVTAEDIQSSLYYVHVEQPEDLHLIGPPEFREHDYSEQSRTPSNPVSAPVVQRKALPGAPIMTAAPMRKPMSGTLAPISNYPNRQNIDAGNHSQRIGSLAPDYSPRHSFDSSQHRQESQRPTASPRRLSETPPRASPSLTLIRRDPASGAQWNVARIEDPPILDISSSTTNATDSKTKKGAPMYIEVYNPGYSKFLHSEANAKPPLMSRDSGFSVRSYQAGQPQMPEPRMENQETPNENVFRRRLWMEGLQHTGGGFGHRKNNSYDYSTGRPDSRGSYSGQGEAPSMDSRPPPTPPFVTHEGQRYGSIQVSDRQTSFRGYVFTSPWDGRCEFVTGAGGGSLKCRHIVPGLQGAPPVAMVVSELRFNLPSSARGATPKTEEGSKRSSLFQRGRHSRNNSSLSVSRDDGTEQIRSSTDRLDLSLGQEFAGGGFGGKQAKLGKMILEDEGLKMMDLLVAANLGLWWRAYEKASGNSRGDRGGF</sequence>
<feature type="compositionally biased region" description="Polar residues" evidence="1">
    <location>
        <begin position="139"/>
        <end position="155"/>
    </location>
</feature>
<evidence type="ECO:0000256" key="1">
    <source>
        <dbReference type="SAM" id="MobiDB-lite"/>
    </source>
</evidence>
<evidence type="ECO:0000313" key="3">
    <source>
        <dbReference type="Proteomes" id="UP000800040"/>
    </source>
</evidence>
<name>A0A6A5KG43_9PLEO</name>